<keyword evidence="4" id="KW-1185">Reference proteome</keyword>
<dbReference type="Pfam" id="PF04434">
    <property type="entry name" value="SWIM"/>
    <property type="match status" value="1"/>
</dbReference>
<dbReference type="Proteomes" id="UP001168338">
    <property type="component" value="Unassembled WGS sequence"/>
</dbReference>
<reference evidence="3" key="1">
    <citation type="submission" date="2019-05" db="EMBL/GenBank/DDBJ databases">
        <title>Methanoculleus sp. FWC-SCC1, a methanogenic archaeon isolated from deep marine cold seep.</title>
        <authorList>
            <person name="Chen Y.-W."/>
            <person name="Chen S.-C."/>
            <person name="Teng N.-H."/>
            <person name="Lai M.-C."/>
        </authorList>
    </citation>
    <scope>NUCLEOTIDE SEQUENCE</scope>
    <source>
        <strain evidence="3">FWC-SCC1</strain>
    </source>
</reference>
<evidence type="ECO:0000259" key="2">
    <source>
        <dbReference type="PROSITE" id="PS50966"/>
    </source>
</evidence>
<dbReference type="InterPro" id="IPR007527">
    <property type="entry name" value="Znf_SWIM"/>
</dbReference>
<keyword evidence="1" id="KW-0479">Metal-binding</keyword>
<sequence>MRWRIDSMDSWNYYPKSSPRQVSGGIKARSKRGSIGEAWWSQRFIKALEQVGNAARLQRGKRYARQGQVIGIKVADGAVQAEVQGSSARPYRVTIRLRPLTDAAWNRVFDRMSAQAVYAAELLAGVVPHEIETVFEEAGAHLFPASKNDLETGCTCPDWENPCKHIAAVYYLLAERFDEDPFLLFALRGRSREEVVAALRERRSGTPPTAESAPPSTVRFWQGGDAVDGLAITITGEAGSEGSALKILGEAPFSVGGRNLAEVLAPAYPAAQRYARRTAGVAERQAGE</sequence>
<evidence type="ECO:0000256" key="1">
    <source>
        <dbReference type="PROSITE-ProRule" id="PRU00325"/>
    </source>
</evidence>
<evidence type="ECO:0000313" key="3">
    <source>
        <dbReference type="EMBL" id="MDN7025437.1"/>
    </source>
</evidence>
<keyword evidence="1" id="KW-0863">Zinc-finger</keyword>
<dbReference type="PANTHER" id="PTHR38133">
    <property type="entry name" value="SLR1429 PROTEIN"/>
    <property type="match status" value="1"/>
</dbReference>
<accession>A0ABT8MBW9</accession>
<proteinExistence type="predicted"/>
<dbReference type="PROSITE" id="PS50966">
    <property type="entry name" value="ZF_SWIM"/>
    <property type="match status" value="1"/>
</dbReference>
<organism evidence="3 4">
    <name type="scientific">Methanoculleus frigidifontis</name>
    <dbReference type="NCBI Taxonomy" id="2584085"/>
    <lineage>
        <taxon>Archaea</taxon>
        <taxon>Methanobacteriati</taxon>
        <taxon>Methanobacteriota</taxon>
        <taxon>Stenosarchaea group</taxon>
        <taxon>Methanomicrobia</taxon>
        <taxon>Methanomicrobiales</taxon>
        <taxon>Methanomicrobiaceae</taxon>
        <taxon>Methanoculleus</taxon>
    </lineage>
</organism>
<protein>
    <recommendedName>
        <fullName evidence="2">SWIM-type domain-containing protein</fullName>
    </recommendedName>
</protein>
<dbReference type="PANTHER" id="PTHR38133:SF1">
    <property type="entry name" value="SLR1429 PROTEIN"/>
    <property type="match status" value="1"/>
</dbReference>
<evidence type="ECO:0000313" key="4">
    <source>
        <dbReference type="Proteomes" id="UP001168338"/>
    </source>
</evidence>
<keyword evidence="1" id="KW-0862">Zinc</keyword>
<dbReference type="EMBL" id="VCYH01000007">
    <property type="protein sequence ID" value="MDN7025437.1"/>
    <property type="molecule type" value="Genomic_DNA"/>
</dbReference>
<name>A0ABT8MBW9_9EURY</name>
<feature type="domain" description="SWIM-type" evidence="2">
    <location>
        <begin position="143"/>
        <end position="174"/>
    </location>
</feature>
<gene>
    <name evidence="3" type="ORF">FGU65_11105</name>
</gene>
<comment type="caution">
    <text evidence="3">The sequence shown here is derived from an EMBL/GenBank/DDBJ whole genome shotgun (WGS) entry which is preliminary data.</text>
</comment>